<dbReference type="AlphaFoldDB" id="A0A9D1CLL4"/>
<accession>A0A9D1CLL4</accession>
<name>A0A9D1CLL4_9FIRM</name>
<dbReference type="Gene3D" id="3.30.70.120">
    <property type="match status" value="1"/>
</dbReference>
<reference evidence="1" key="1">
    <citation type="submission" date="2020-10" db="EMBL/GenBank/DDBJ databases">
        <authorList>
            <person name="Gilroy R."/>
        </authorList>
    </citation>
    <scope>NUCLEOTIDE SEQUENCE</scope>
    <source>
        <strain evidence="1">13361</strain>
    </source>
</reference>
<evidence type="ECO:0000313" key="2">
    <source>
        <dbReference type="Proteomes" id="UP000886796"/>
    </source>
</evidence>
<dbReference type="InterPro" id="IPR010375">
    <property type="entry name" value="CdAMP_rec"/>
</dbReference>
<protein>
    <submittedName>
        <fullName evidence="1">Cyclic-di-AMP receptor</fullName>
    </submittedName>
</protein>
<dbReference type="Pfam" id="PF06153">
    <property type="entry name" value="CdAMP_rec"/>
    <property type="match status" value="1"/>
</dbReference>
<keyword evidence="1" id="KW-0675">Receptor</keyword>
<gene>
    <name evidence="1" type="ORF">IAB74_05100</name>
</gene>
<dbReference type="InterPro" id="IPR011322">
    <property type="entry name" value="N-reg_PII-like_a/b"/>
</dbReference>
<dbReference type="InterPro" id="IPR015867">
    <property type="entry name" value="N-reg_PII/ATP_PRibTrfase_C"/>
</dbReference>
<dbReference type="SUPFAM" id="SSF54913">
    <property type="entry name" value="GlnB-like"/>
    <property type="match status" value="1"/>
</dbReference>
<proteinExistence type="predicted"/>
<dbReference type="EMBL" id="DVFK01000072">
    <property type="protein sequence ID" value="HIQ67866.1"/>
    <property type="molecule type" value="Genomic_DNA"/>
</dbReference>
<evidence type="ECO:0000313" key="1">
    <source>
        <dbReference type="EMBL" id="HIQ67866.1"/>
    </source>
</evidence>
<reference evidence="1" key="2">
    <citation type="journal article" date="2021" name="PeerJ">
        <title>Extensive microbial diversity within the chicken gut microbiome revealed by metagenomics and culture.</title>
        <authorList>
            <person name="Gilroy R."/>
            <person name="Ravi A."/>
            <person name="Getino M."/>
            <person name="Pursley I."/>
            <person name="Horton D.L."/>
            <person name="Alikhan N.F."/>
            <person name="Baker D."/>
            <person name="Gharbi K."/>
            <person name="Hall N."/>
            <person name="Watson M."/>
            <person name="Adriaenssens E.M."/>
            <person name="Foster-Nyarko E."/>
            <person name="Jarju S."/>
            <person name="Secka A."/>
            <person name="Antonio M."/>
            <person name="Oren A."/>
            <person name="Chaudhuri R.R."/>
            <person name="La Ragione R."/>
            <person name="Hildebrand F."/>
            <person name="Pallen M.J."/>
        </authorList>
    </citation>
    <scope>NUCLEOTIDE SEQUENCE</scope>
    <source>
        <strain evidence="1">13361</strain>
    </source>
</reference>
<dbReference type="PANTHER" id="PTHR38456:SF1">
    <property type="entry name" value="CYCLIC DI-AMP RECEPTOR A"/>
    <property type="match status" value="1"/>
</dbReference>
<comment type="caution">
    <text evidence="1">The sequence shown here is derived from an EMBL/GenBank/DDBJ whole genome shotgun (WGS) entry which is preliminary data.</text>
</comment>
<dbReference type="Proteomes" id="UP000886796">
    <property type="component" value="Unassembled WGS sequence"/>
</dbReference>
<sequence>MSQQNCDKLIIAIVQGDDYYDVIAKLNQEGYYATVLNSTGGFLRKKSVTLMIGVHHQQLEGALEILKQFGKRTETIYQPTSFGSGFSAMSAPPTPVPVQCGGVVLFVVDVEQHARF</sequence>
<dbReference type="PANTHER" id="PTHR38456">
    <property type="entry name" value="CYCLIC DI-AMP RECEPTOR A"/>
    <property type="match status" value="1"/>
</dbReference>
<organism evidence="1 2">
    <name type="scientific">Candidatus Faecousia excrementigallinarum</name>
    <dbReference type="NCBI Taxonomy" id="2840806"/>
    <lineage>
        <taxon>Bacteria</taxon>
        <taxon>Bacillati</taxon>
        <taxon>Bacillota</taxon>
        <taxon>Clostridia</taxon>
        <taxon>Eubacteriales</taxon>
        <taxon>Oscillospiraceae</taxon>
        <taxon>Faecousia</taxon>
    </lineage>
</organism>